<evidence type="ECO:0000313" key="11">
    <source>
        <dbReference type="Proteomes" id="UP000229128"/>
    </source>
</evidence>
<evidence type="ECO:0000256" key="1">
    <source>
        <dbReference type="ARBA" id="ARBA00004651"/>
    </source>
</evidence>
<accession>A0A2H0U5T7</accession>
<feature type="non-terminal residue" evidence="10">
    <location>
        <position position="92"/>
    </location>
</feature>
<evidence type="ECO:0000313" key="10">
    <source>
        <dbReference type="EMBL" id="PIR80868.1"/>
    </source>
</evidence>
<feature type="domain" description="Glycosyltransferase RgtA/B/C/D-like" evidence="9">
    <location>
        <begin position="48"/>
        <end position="92"/>
    </location>
</feature>
<dbReference type="GO" id="GO:0016763">
    <property type="term" value="F:pentosyltransferase activity"/>
    <property type="evidence" value="ECO:0007669"/>
    <property type="project" value="TreeGrafter"/>
</dbReference>
<dbReference type="GO" id="GO:0009103">
    <property type="term" value="P:lipopolysaccharide biosynthetic process"/>
    <property type="evidence" value="ECO:0007669"/>
    <property type="project" value="UniProtKB-ARBA"/>
</dbReference>
<evidence type="ECO:0000256" key="7">
    <source>
        <dbReference type="ARBA" id="ARBA00023136"/>
    </source>
</evidence>
<evidence type="ECO:0000256" key="6">
    <source>
        <dbReference type="ARBA" id="ARBA00022989"/>
    </source>
</evidence>
<name>A0A2H0U5T7_9BACT</name>
<evidence type="ECO:0000256" key="3">
    <source>
        <dbReference type="ARBA" id="ARBA00022676"/>
    </source>
</evidence>
<evidence type="ECO:0000256" key="4">
    <source>
        <dbReference type="ARBA" id="ARBA00022679"/>
    </source>
</evidence>
<proteinExistence type="predicted"/>
<keyword evidence="4" id="KW-0808">Transferase</keyword>
<evidence type="ECO:0000256" key="8">
    <source>
        <dbReference type="SAM" id="Phobius"/>
    </source>
</evidence>
<evidence type="ECO:0000259" key="9">
    <source>
        <dbReference type="Pfam" id="PF13231"/>
    </source>
</evidence>
<dbReference type="InterPro" id="IPR038731">
    <property type="entry name" value="RgtA/B/C-like"/>
</dbReference>
<evidence type="ECO:0000256" key="2">
    <source>
        <dbReference type="ARBA" id="ARBA00022475"/>
    </source>
</evidence>
<dbReference type="Proteomes" id="UP000229128">
    <property type="component" value="Unassembled WGS sequence"/>
</dbReference>
<dbReference type="AlphaFoldDB" id="A0A2H0U5T7"/>
<reference evidence="11" key="1">
    <citation type="submission" date="2017-09" db="EMBL/GenBank/DDBJ databases">
        <title>Depth-based differentiation of microbial function through sediment-hosted aquifers and enrichment of novel symbionts in the deep terrestrial subsurface.</title>
        <authorList>
            <person name="Probst A.J."/>
            <person name="Ladd B."/>
            <person name="Jarett J.K."/>
            <person name="Geller-Mcgrath D.E."/>
            <person name="Sieber C.M.K."/>
            <person name="Emerson J.B."/>
            <person name="Anantharaman K."/>
            <person name="Thomas B.C."/>
            <person name="Malmstrom R."/>
            <person name="Stieglmeier M."/>
            <person name="Klingl A."/>
            <person name="Woyke T."/>
            <person name="Ryan C.M."/>
            <person name="Banfield J.F."/>
        </authorList>
    </citation>
    <scope>NUCLEOTIDE SEQUENCE [LARGE SCALE GENOMIC DNA]</scope>
</reference>
<dbReference type="PANTHER" id="PTHR33908:SF11">
    <property type="entry name" value="MEMBRANE PROTEIN"/>
    <property type="match status" value="1"/>
</dbReference>
<protein>
    <recommendedName>
        <fullName evidence="9">Glycosyltransferase RgtA/B/C/D-like domain-containing protein</fullName>
    </recommendedName>
</protein>
<gene>
    <name evidence="10" type="ORF">COU24_01605</name>
</gene>
<keyword evidence="5 8" id="KW-0812">Transmembrane</keyword>
<dbReference type="GO" id="GO:0005886">
    <property type="term" value="C:plasma membrane"/>
    <property type="evidence" value="ECO:0007669"/>
    <property type="project" value="UniProtKB-SubCell"/>
</dbReference>
<evidence type="ECO:0000256" key="5">
    <source>
        <dbReference type="ARBA" id="ARBA00022692"/>
    </source>
</evidence>
<feature type="transmembrane region" description="Helical" evidence="8">
    <location>
        <begin position="68"/>
        <end position="88"/>
    </location>
</feature>
<comment type="subcellular location">
    <subcellularLocation>
        <location evidence="1">Cell membrane</location>
        <topology evidence="1">Multi-pass membrane protein</topology>
    </subcellularLocation>
</comment>
<keyword evidence="7 8" id="KW-0472">Membrane</keyword>
<organism evidence="10 11">
    <name type="scientific">Candidatus Kuenenbacteria bacterium CG10_big_fil_rev_8_21_14_0_10_39_14</name>
    <dbReference type="NCBI Taxonomy" id="1974619"/>
    <lineage>
        <taxon>Bacteria</taxon>
        <taxon>Candidatus Kueneniibacteriota</taxon>
    </lineage>
</organism>
<dbReference type="Pfam" id="PF13231">
    <property type="entry name" value="PMT_2"/>
    <property type="match status" value="1"/>
</dbReference>
<keyword evidence="2" id="KW-1003">Cell membrane</keyword>
<dbReference type="InterPro" id="IPR050297">
    <property type="entry name" value="LipidA_mod_glycosyltrf_83"/>
</dbReference>
<keyword evidence="6 8" id="KW-1133">Transmembrane helix</keyword>
<keyword evidence="3" id="KW-0328">Glycosyltransferase</keyword>
<sequence length="92" mass="10666">MLIILLALAFKILAVLNEQSFWFDEAVSLSIAKHNITDSWQYLKWENNPPLHYWLLHCWIGIFGETEISVRLSSVLFSILGIIALYFLGKKL</sequence>
<dbReference type="EMBL" id="PFBQ01000030">
    <property type="protein sequence ID" value="PIR80868.1"/>
    <property type="molecule type" value="Genomic_DNA"/>
</dbReference>
<comment type="caution">
    <text evidence="10">The sequence shown here is derived from an EMBL/GenBank/DDBJ whole genome shotgun (WGS) entry which is preliminary data.</text>
</comment>
<dbReference type="PANTHER" id="PTHR33908">
    <property type="entry name" value="MANNOSYLTRANSFERASE YKCB-RELATED"/>
    <property type="match status" value="1"/>
</dbReference>